<dbReference type="AlphaFoldDB" id="A0A840E962"/>
<keyword evidence="1" id="KW-1133">Transmembrane helix</keyword>
<keyword evidence="1" id="KW-0812">Transmembrane</keyword>
<name>A0A840E962_9BACT</name>
<dbReference type="RefSeq" id="WP_183496106.1">
    <property type="nucleotide sequence ID" value="NZ_JACIFF010000006.1"/>
</dbReference>
<keyword evidence="3" id="KW-1185">Reference proteome</keyword>
<gene>
    <name evidence="2" type="ORF">GGR28_002494</name>
</gene>
<protein>
    <submittedName>
        <fullName evidence="2">Uncharacterized protein</fullName>
    </submittedName>
</protein>
<evidence type="ECO:0000256" key="1">
    <source>
        <dbReference type="SAM" id="Phobius"/>
    </source>
</evidence>
<accession>A0A840E962</accession>
<dbReference type="EMBL" id="JACIFF010000006">
    <property type="protein sequence ID" value="MBB4079867.1"/>
    <property type="molecule type" value="Genomic_DNA"/>
</dbReference>
<keyword evidence="1" id="KW-0472">Membrane</keyword>
<reference evidence="2 3" key="1">
    <citation type="submission" date="2020-08" db="EMBL/GenBank/DDBJ databases">
        <title>Genomic Encyclopedia of Type Strains, Phase IV (KMG-IV): sequencing the most valuable type-strain genomes for metagenomic binning, comparative biology and taxonomic classification.</title>
        <authorList>
            <person name="Goeker M."/>
        </authorList>
    </citation>
    <scope>NUCLEOTIDE SEQUENCE [LARGE SCALE GENOMIC DNA]</scope>
    <source>
        <strain evidence="2 3">DSM 105137</strain>
    </source>
</reference>
<proteinExistence type="predicted"/>
<evidence type="ECO:0000313" key="2">
    <source>
        <dbReference type="EMBL" id="MBB4079867.1"/>
    </source>
</evidence>
<dbReference type="Proteomes" id="UP000576209">
    <property type="component" value="Unassembled WGS sequence"/>
</dbReference>
<sequence>MIVPTFVYRYRYTLLASIIGLLFLVPLLLKVHNRYWEPFPALILPGSGSVISNEIDAYRHPLVQLSGIDLRSGELRPLDLALLLDPVPSRYFGPMIRRGIFAQATIDGSAELSEWLQHKLLEQGCEPTPIIVRELLLRYNRRLDGMDEVETTNEYRIELH</sequence>
<comment type="caution">
    <text evidence="2">The sequence shown here is derived from an EMBL/GenBank/DDBJ whole genome shotgun (WGS) entry which is preliminary data.</text>
</comment>
<organism evidence="2 3">
    <name type="scientific">Neolewinella aquimaris</name>
    <dbReference type="NCBI Taxonomy" id="1835722"/>
    <lineage>
        <taxon>Bacteria</taxon>
        <taxon>Pseudomonadati</taxon>
        <taxon>Bacteroidota</taxon>
        <taxon>Saprospiria</taxon>
        <taxon>Saprospirales</taxon>
        <taxon>Lewinellaceae</taxon>
        <taxon>Neolewinella</taxon>
    </lineage>
</organism>
<evidence type="ECO:0000313" key="3">
    <source>
        <dbReference type="Proteomes" id="UP000576209"/>
    </source>
</evidence>
<feature type="transmembrane region" description="Helical" evidence="1">
    <location>
        <begin position="12"/>
        <end position="29"/>
    </location>
</feature>